<organism evidence="1 2">
    <name type="scientific">Elysia chlorotica</name>
    <name type="common">Eastern emerald elysia</name>
    <name type="synonym">Sea slug</name>
    <dbReference type="NCBI Taxonomy" id="188477"/>
    <lineage>
        <taxon>Eukaryota</taxon>
        <taxon>Metazoa</taxon>
        <taxon>Spiralia</taxon>
        <taxon>Lophotrochozoa</taxon>
        <taxon>Mollusca</taxon>
        <taxon>Gastropoda</taxon>
        <taxon>Heterobranchia</taxon>
        <taxon>Euthyneura</taxon>
        <taxon>Panpulmonata</taxon>
        <taxon>Sacoglossa</taxon>
        <taxon>Placobranchoidea</taxon>
        <taxon>Plakobranchidae</taxon>
        <taxon>Elysia</taxon>
    </lineage>
</organism>
<reference evidence="1 2" key="1">
    <citation type="submission" date="2019-01" db="EMBL/GenBank/DDBJ databases">
        <title>A draft genome assembly of the solar-powered sea slug Elysia chlorotica.</title>
        <authorList>
            <person name="Cai H."/>
            <person name="Li Q."/>
            <person name="Fang X."/>
            <person name="Li J."/>
            <person name="Curtis N.E."/>
            <person name="Altenburger A."/>
            <person name="Shibata T."/>
            <person name="Feng M."/>
            <person name="Maeda T."/>
            <person name="Schwartz J.A."/>
            <person name="Shigenobu S."/>
            <person name="Lundholm N."/>
            <person name="Nishiyama T."/>
            <person name="Yang H."/>
            <person name="Hasebe M."/>
            <person name="Li S."/>
            <person name="Pierce S.K."/>
            <person name="Wang J."/>
        </authorList>
    </citation>
    <scope>NUCLEOTIDE SEQUENCE [LARGE SCALE GENOMIC DNA]</scope>
    <source>
        <strain evidence="1">EC2010</strain>
        <tissue evidence="1">Whole organism of an adult</tissue>
    </source>
</reference>
<feature type="non-terminal residue" evidence="1">
    <location>
        <position position="1"/>
    </location>
</feature>
<accession>A0A3S1AH25</accession>
<dbReference type="AlphaFoldDB" id="A0A3S1AH25"/>
<dbReference type="Proteomes" id="UP000271974">
    <property type="component" value="Unassembled WGS sequence"/>
</dbReference>
<feature type="non-terminal residue" evidence="1">
    <location>
        <position position="350"/>
    </location>
</feature>
<name>A0A3S1AH25_ELYCH</name>
<comment type="caution">
    <text evidence="1">The sequence shown here is derived from an EMBL/GenBank/DDBJ whole genome shotgun (WGS) entry which is preliminary data.</text>
</comment>
<keyword evidence="2" id="KW-1185">Reference proteome</keyword>
<dbReference type="EMBL" id="RQTK01000004">
    <property type="protein sequence ID" value="RUS91893.1"/>
    <property type="molecule type" value="Genomic_DNA"/>
</dbReference>
<evidence type="ECO:0000313" key="2">
    <source>
        <dbReference type="Proteomes" id="UP000271974"/>
    </source>
</evidence>
<proteinExistence type="predicted"/>
<gene>
    <name evidence="1" type="ORF">EGW08_000295</name>
</gene>
<evidence type="ECO:0000313" key="1">
    <source>
        <dbReference type="EMBL" id="RUS91893.1"/>
    </source>
</evidence>
<protein>
    <submittedName>
        <fullName evidence="1">Uncharacterized protein</fullName>
    </submittedName>
</protein>
<sequence>SENHVWQRQLLAVLLVALTLKLPLTFLLHLGGHIRVIEAAQLQAAGNERNLFADGSGQVLQLHVSEDGEFLLHLRLYEQTEWSGMFDVLALEHQLGEVARALQTVQVGLHLALALQVLHELLAVGGVKVVHQSLLLGAHVGDELDGRVVDALLGALGIGQGVLTERKIELHPLYKLHVVADNVDQETNKPNQFAIPPYLVLVKGAQHTDAGLTGLAVEPDHLILVLLALDVLLDLNVEHAVVLGYLPAPYPRLPVHVHAGLAQQLVAVEALAGGLAVLAVDQLADVAERELARLLPGHHLAQAAHQEVVRQLLHPAHGQLGSLPAQRARELAVVRVLGPDEMMCQWRGRV</sequence>